<comment type="similarity">
    <text evidence="3 15">Belongs to the anthranilate synthase component I family.</text>
</comment>
<evidence type="ECO:0000313" key="19">
    <source>
        <dbReference type="Proteomes" id="UP000681290"/>
    </source>
</evidence>
<sequence>MNSKARSIALKRHNVEEKEVKDMITTHVEEVIKLAKQYNLIPVVRPLLADMETPIRIFRRVAQREQAFLLESVEGGIQWARYSFIGTDPFMMVKAKKGKVVIERAGEQTELPGKPLEELKAILRKYRSPKLPELPPFTGGAIGFFGYDLLQYYEKLPAHQVDDMNMQDIQFMFCDRVIVFDHVKQHILLVANVHVQEGDSDEDIRRTYGQAQQALDEMADLLLDEGPGERLNHRPVPGDVELGEIQSNMTKQQYLDMVERGKEYIRAGDIFQVVLSQRFHIETAVDPLHVYRVLRTMNPSPYMYYLKMGEEIIVGTSPEALVKVEGDRVETRPIAGTRPRGATPEEDAALEADLLQDEKERAEHVMLVDLGRNDLGRVSEFGTVKCENYMDIERYSHVMHMVSKVSGKLRNDKDFFDAFISCLPAGTVSGAPKLRAMEIIAELEREARGTYAGAIGYLGFSGNMDSCITIRTIVFKNGKAYVQAGGGVVWDSLPENEYQESMNKAKALLKAIRTAEAMFPIESGDEAVINQDYLYEYTP</sequence>
<evidence type="ECO:0000259" key="16">
    <source>
        <dbReference type="Pfam" id="PF00425"/>
    </source>
</evidence>
<comment type="caution">
    <text evidence="18">The sequence shown here is derived from an EMBL/GenBank/DDBJ whole genome shotgun (WGS) entry which is preliminary data.</text>
</comment>
<dbReference type="Pfam" id="PF00425">
    <property type="entry name" value="Chorismate_bind"/>
    <property type="match status" value="1"/>
</dbReference>
<keyword evidence="10 15" id="KW-0460">Magnesium</keyword>
<dbReference type="Proteomes" id="UP000681290">
    <property type="component" value="Unassembled WGS sequence"/>
</dbReference>
<dbReference type="Gene3D" id="3.60.120.10">
    <property type="entry name" value="Anthranilate synthase"/>
    <property type="match status" value="1"/>
</dbReference>
<evidence type="ECO:0000256" key="8">
    <source>
        <dbReference type="ARBA" id="ARBA00022723"/>
    </source>
</evidence>
<comment type="function">
    <text evidence="13 15">Part of a heterotetrameric complex that catalyzes the two-step biosynthesis of anthranilate, an intermediate in the biosynthesis of L-tryptophan. In the first step, the glutamine-binding beta subunit (TrpG) of anthranilate synthase (AS) provides the glutamine amidotransferase activity which generates ammonia as a substrate that, along with chorismate, is used in the second step, catalyzed by the large alpha subunit of AS (TrpE) to produce anthranilate. In the absence of TrpG, TrpE can synthesize anthranilate directly from chorismate and high concentrations of ammonia.</text>
</comment>
<keyword evidence="7 15" id="KW-0028">Amino-acid biosynthesis</keyword>
<organism evidence="18 19">
    <name type="scientific">Paenibacillus woosongensis</name>
    <dbReference type="NCBI Taxonomy" id="307580"/>
    <lineage>
        <taxon>Bacteria</taxon>
        <taxon>Bacillati</taxon>
        <taxon>Bacillota</taxon>
        <taxon>Bacilli</taxon>
        <taxon>Bacillales</taxon>
        <taxon>Paenibacillaceae</taxon>
        <taxon>Paenibacillus</taxon>
    </lineage>
</organism>
<protein>
    <recommendedName>
        <fullName evidence="6 15">Anthranilate synthase component 1</fullName>
        <ecNumber evidence="5 15">4.1.3.27</ecNumber>
    </recommendedName>
</protein>
<evidence type="ECO:0000256" key="15">
    <source>
        <dbReference type="RuleBase" id="RU364045"/>
    </source>
</evidence>
<evidence type="ECO:0000256" key="9">
    <source>
        <dbReference type="ARBA" id="ARBA00022822"/>
    </source>
</evidence>
<dbReference type="EMBL" id="BOSM01000002">
    <property type="protein sequence ID" value="GIP58203.1"/>
    <property type="molecule type" value="Genomic_DNA"/>
</dbReference>
<name>A0ABQ4MQB1_9BACL</name>
<keyword evidence="19" id="KW-1185">Reference proteome</keyword>
<dbReference type="PRINTS" id="PR00095">
    <property type="entry name" value="ANTSNTHASEI"/>
</dbReference>
<dbReference type="InterPro" id="IPR005256">
    <property type="entry name" value="Anth_synth_I_PabB"/>
</dbReference>
<evidence type="ECO:0000256" key="5">
    <source>
        <dbReference type="ARBA" id="ARBA00012266"/>
    </source>
</evidence>
<feature type="domain" description="Anthranilate synthase component I N-terminal" evidence="17">
    <location>
        <begin position="50"/>
        <end position="188"/>
    </location>
</feature>
<keyword evidence="11 15" id="KW-0057">Aromatic amino acid biosynthesis</keyword>
<dbReference type="EC" id="4.1.3.27" evidence="5 15"/>
<dbReference type="NCBIfam" id="TIGR00564">
    <property type="entry name" value="trpE_most"/>
    <property type="match status" value="1"/>
</dbReference>
<evidence type="ECO:0000256" key="2">
    <source>
        <dbReference type="ARBA" id="ARBA00004873"/>
    </source>
</evidence>
<evidence type="ECO:0000256" key="6">
    <source>
        <dbReference type="ARBA" id="ARBA00020653"/>
    </source>
</evidence>
<evidence type="ECO:0000256" key="7">
    <source>
        <dbReference type="ARBA" id="ARBA00022605"/>
    </source>
</evidence>
<comment type="catalytic activity">
    <reaction evidence="14 15">
        <text>chorismate + L-glutamine = anthranilate + pyruvate + L-glutamate + H(+)</text>
        <dbReference type="Rhea" id="RHEA:21732"/>
        <dbReference type="ChEBI" id="CHEBI:15361"/>
        <dbReference type="ChEBI" id="CHEBI:15378"/>
        <dbReference type="ChEBI" id="CHEBI:16567"/>
        <dbReference type="ChEBI" id="CHEBI:29748"/>
        <dbReference type="ChEBI" id="CHEBI:29985"/>
        <dbReference type="ChEBI" id="CHEBI:58359"/>
        <dbReference type="EC" id="4.1.3.27"/>
    </reaction>
</comment>
<keyword evidence="8 15" id="KW-0479">Metal-binding</keyword>
<dbReference type="InterPro" id="IPR005801">
    <property type="entry name" value="ADC_synthase"/>
</dbReference>
<evidence type="ECO:0000256" key="1">
    <source>
        <dbReference type="ARBA" id="ARBA00001946"/>
    </source>
</evidence>
<comment type="cofactor">
    <cofactor evidence="1 15">
        <name>Mg(2+)</name>
        <dbReference type="ChEBI" id="CHEBI:18420"/>
    </cofactor>
</comment>
<dbReference type="PANTHER" id="PTHR11236">
    <property type="entry name" value="AMINOBENZOATE/ANTHRANILATE SYNTHASE"/>
    <property type="match status" value="1"/>
</dbReference>
<evidence type="ECO:0000256" key="13">
    <source>
        <dbReference type="ARBA" id="ARBA00025634"/>
    </source>
</evidence>
<comment type="subunit">
    <text evidence="4 15">Heterotetramer consisting of two non-identical subunits: a beta subunit (TrpG) and a large alpha subunit (TrpE).</text>
</comment>
<evidence type="ECO:0000256" key="11">
    <source>
        <dbReference type="ARBA" id="ARBA00023141"/>
    </source>
</evidence>
<reference evidence="18 19" key="1">
    <citation type="submission" date="2021-03" db="EMBL/GenBank/DDBJ databases">
        <title>Antimicrobial resistance genes in bacteria isolated from Japanese honey, and their potential for conferring macrolide and lincosamide resistance in the American foulbrood pathogen Paenibacillus larvae.</title>
        <authorList>
            <person name="Okamoto M."/>
            <person name="Kumagai M."/>
            <person name="Kanamori H."/>
            <person name="Takamatsu D."/>
        </authorList>
    </citation>
    <scope>NUCLEOTIDE SEQUENCE [LARGE SCALE GENOMIC DNA]</scope>
    <source>
        <strain evidence="18 19">J15TS10</strain>
    </source>
</reference>
<evidence type="ECO:0000313" key="18">
    <source>
        <dbReference type="EMBL" id="GIP58203.1"/>
    </source>
</evidence>
<accession>A0ABQ4MQB1</accession>
<evidence type="ECO:0000256" key="4">
    <source>
        <dbReference type="ARBA" id="ARBA00011575"/>
    </source>
</evidence>
<keyword evidence="9 15" id="KW-0822">Tryptophan biosynthesis</keyword>
<comment type="pathway">
    <text evidence="2 15">Amino-acid biosynthesis; L-tryptophan biosynthesis; L-tryptophan from chorismate: step 1/5.</text>
</comment>
<dbReference type="Pfam" id="PF04715">
    <property type="entry name" value="Anth_synt_I_N"/>
    <property type="match status" value="1"/>
</dbReference>
<keyword evidence="12 15" id="KW-0456">Lyase</keyword>
<evidence type="ECO:0000256" key="3">
    <source>
        <dbReference type="ARBA" id="ARBA00009562"/>
    </source>
</evidence>
<evidence type="ECO:0000259" key="17">
    <source>
        <dbReference type="Pfam" id="PF04715"/>
    </source>
</evidence>
<evidence type="ECO:0000256" key="12">
    <source>
        <dbReference type="ARBA" id="ARBA00023239"/>
    </source>
</evidence>
<gene>
    <name evidence="15 18" type="primary">trpE</name>
    <name evidence="18" type="ORF">J15TS10_20170</name>
</gene>
<dbReference type="PANTHER" id="PTHR11236:SF48">
    <property type="entry name" value="ISOCHORISMATE SYNTHASE MENF"/>
    <property type="match status" value="1"/>
</dbReference>
<feature type="domain" description="Chorismate-utilising enzyme C-terminal" evidence="16">
    <location>
        <begin position="251"/>
        <end position="504"/>
    </location>
</feature>
<dbReference type="InterPro" id="IPR006805">
    <property type="entry name" value="Anth_synth_I_N"/>
</dbReference>
<dbReference type="SUPFAM" id="SSF56322">
    <property type="entry name" value="ADC synthase"/>
    <property type="match status" value="1"/>
</dbReference>
<dbReference type="InterPro" id="IPR015890">
    <property type="entry name" value="Chorismate_C"/>
</dbReference>
<dbReference type="InterPro" id="IPR019999">
    <property type="entry name" value="Anth_synth_I-like"/>
</dbReference>
<proteinExistence type="inferred from homology"/>
<evidence type="ECO:0000256" key="10">
    <source>
        <dbReference type="ARBA" id="ARBA00022842"/>
    </source>
</evidence>
<evidence type="ECO:0000256" key="14">
    <source>
        <dbReference type="ARBA" id="ARBA00047683"/>
    </source>
</evidence>